<feature type="region of interest" description="Disordered" evidence="1">
    <location>
        <begin position="304"/>
        <end position="325"/>
    </location>
</feature>
<feature type="region of interest" description="Disordered" evidence="1">
    <location>
        <begin position="222"/>
        <end position="251"/>
    </location>
</feature>
<evidence type="ECO:0000256" key="1">
    <source>
        <dbReference type="SAM" id="MobiDB-lite"/>
    </source>
</evidence>
<keyword evidence="3" id="KW-1185">Reference proteome</keyword>
<organism evidence="2 3">
    <name type="scientific">Paenibacillus ehimensis</name>
    <dbReference type="NCBI Taxonomy" id="79264"/>
    <lineage>
        <taxon>Bacteria</taxon>
        <taxon>Bacillati</taxon>
        <taxon>Bacillota</taxon>
        <taxon>Bacilli</taxon>
        <taxon>Bacillales</taxon>
        <taxon>Paenibacillaceae</taxon>
        <taxon>Paenibacillus</taxon>
    </lineage>
</organism>
<name>A0ABT8VI86_9BACL</name>
<comment type="caution">
    <text evidence="2">The sequence shown here is derived from an EMBL/GenBank/DDBJ whole genome shotgun (WGS) entry which is preliminary data.</text>
</comment>
<protein>
    <submittedName>
        <fullName evidence="2">RecT family recombinase</fullName>
    </submittedName>
</protein>
<dbReference type="Pfam" id="PF03837">
    <property type="entry name" value="RecT"/>
    <property type="match status" value="1"/>
</dbReference>
<dbReference type="InterPro" id="IPR018330">
    <property type="entry name" value="RecT_fam"/>
</dbReference>
<feature type="compositionally biased region" description="Acidic residues" evidence="1">
    <location>
        <begin position="310"/>
        <end position="325"/>
    </location>
</feature>
<sequence>MAQQNQVMLYQNTVFGELTPEDVKTVHETIAKECNESQFRLFMGIAKAAGANPILGEIHPSVFQGKLTTQFGIDFYVRKAKETEGYRGYDVQLVHEHDDFEMHQELSKDGRYFIAIDKHRFGFPRGKVIGGYAFAYKEGFEPFSVIMEVSEVEHYQRSQIGMQKRMWTDQFNDMFKKHMVKRVLKAAFGLTFENEEREAASYSAENVPAYEPQRRDITAEAEAMATEQRQKQAPDGEDSGNEQESKLQEARQQMAVKFQALGITDPEEMGKYIAQHAKPKGKKPTLAEMMGLLKIMDMHIEEKKAAEADNSGDDLLDDELMAALE</sequence>
<dbReference type="EMBL" id="JAUMKJ010000044">
    <property type="protein sequence ID" value="MDO3680675.1"/>
    <property type="molecule type" value="Genomic_DNA"/>
</dbReference>
<dbReference type="RefSeq" id="WP_302880886.1">
    <property type="nucleotide sequence ID" value="NZ_JAUMKJ010000044.1"/>
</dbReference>
<evidence type="ECO:0000313" key="2">
    <source>
        <dbReference type="EMBL" id="MDO3680675.1"/>
    </source>
</evidence>
<gene>
    <name evidence="2" type="ORF">Q3C12_27055</name>
</gene>
<dbReference type="Proteomes" id="UP001168883">
    <property type="component" value="Unassembled WGS sequence"/>
</dbReference>
<reference evidence="2" key="1">
    <citation type="submission" date="2023-07" db="EMBL/GenBank/DDBJ databases">
        <authorList>
            <person name="Aktuganov G."/>
            <person name="Boyko T."/>
            <person name="Delegan Y."/>
            <person name="Galimzianova N."/>
            <person name="Gilvanova E."/>
            <person name="Korobov V."/>
            <person name="Kuzmina L."/>
            <person name="Melentiev A."/>
            <person name="Milman P."/>
            <person name="Ryabova A."/>
            <person name="Stupak E."/>
            <person name="Yasakov T."/>
            <person name="Zharikova N."/>
            <person name="Zhurenko E."/>
        </authorList>
    </citation>
    <scope>NUCLEOTIDE SEQUENCE</scope>
    <source>
        <strain evidence="2">IB-739</strain>
    </source>
</reference>
<proteinExistence type="predicted"/>
<evidence type="ECO:0000313" key="3">
    <source>
        <dbReference type="Proteomes" id="UP001168883"/>
    </source>
</evidence>
<accession>A0ABT8VI86</accession>